<gene>
    <name evidence="1" type="ORF">NPIL_520901</name>
    <name evidence="2" type="ORF">NPIL_554461</name>
</gene>
<dbReference type="EMBL" id="BMAW01030697">
    <property type="protein sequence ID" value="GFU17770.1"/>
    <property type="molecule type" value="Genomic_DNA"/>
</dbReference>
<comment type="caution">
    <text evidence="1">The sequence shown here is derived from an EMBL/GenBank/DDBJ whole genome shotgun (WGS) entry which is preliminary data.</text>
</comment>
<accession>A0A8X6TK83</accession>
<proteinExistence type="predicted"/>
<protein>
    <submittedName>
        <fullName evidence="1">Uncharacterized protein</fullName>
    </submittedName>
</protein>
<organism evidence="1 3">
    <name type="scientific">Nephila pilipes</name>
    <name type="common">Giant wood spider</name>
    <name type="synonym">Nephila maculata</name>
    <dbReference type="NCBI Taxonomy" id="299642"/>
    <lineage>
        <taxon>Eukaryota</taxon>
        <taxon>Metazoa</taxon>
        <taxon>Ecdysozoa</taxon>
        <taxon>Arthropoda</taxon>
        <taxon>Chelicerata</taxon>
        <taxon>Arachnida</taxon>
        <taxon>Araneae</taxon>
        <taxon>Araneomorphae</taxon>
        <taxon>Entelegynae</taxon>
        <taxon>Araneoidea</taxon>
        <taxon>Nephilidae</taxon>
        <taxon>Nephila</taxon>
    </lineage>
</organism>
<evidence type="ECO:0000313" key="2">
    <source>
        <dbReference type="EMBL" id="GFU17770.1"/>
    </source>
</evidence>
<evidence type="ECO:0000313" key="1">
    <source>
        <dbReference type="EMBL" id="GFT18784.1"/>
    </source>
</evidence>
<sequence length="8" mass="903">GILVFLNK</sequence>
<keyword evidence="3" id="KW-1185">Reference proteome</keyword>
<dbReference type="Proteomes" id="UP000887013">
    <property type="component" value="Unassembled WGS sequence"/>
</dbReference>
<evidence type="ECO:0000313" key="3">
    <source>
        <dbReference type="Proteomes" id="UP000887013"/>
    </source>
</evidence>
<name>A0A8X6TK83_NEPPI</name>
<reference evidence="1" key="1">
    <citation type="submission" date="2020-08" db="EMBL/GenBank/DDBJ databases">
        <title>Multicomponent nature underlies the extraordinary mechanical properties of spider dragline silk.</title>
        <authorList>
            <person name="Kono N."/>
            <person name="Nakamura H."/>
            <person name="Mori M."/>
            <person name="Yoshida Y."/>
            <person name="Ohtoshi R."/>
            <person name="Malay A.D."/>
            <person name="Moran D.A.P."/>
            <person name="Tomita M."/>
            <person name="Numata K."/>
            <person name="Arakawa K."/>
        </authorList>
    </citation>
    <scope>NUCLEOTIDE SEQUENCE</scope>
</reference>
<dbReference type="EMBL" id="BMAW01010436">
    <property type="protein sequence ID" value="GFT18784.1"/>
    <property type="molecule type" value="Genomic_DNA"/>
</dbReference>
<feature type="non-terminal residue" evidence="1">
    <location>
        <position position="1"/>
    </location>
</feature>